<protein>
    <submittedName>
        <fullName evidence="5">Cysteine-rich venom protein 1</fullName>
    </submittedName>
</protein>
<sequence>MCAILILAFVLALASITGAQPQLGFGILNPCGPNQSLRLCGPLCPAICANLRPICDVTICIPGCFCNPGYVRIVRNGPCVKVCPIGPGGLTSNILGLG</sequence>
<dbReference type="InterPro" id="IPR036084">
    <property type="entry name" value="Ser_inhib-like_sf"/>
</dbReference>
<evidence type="ECO:0000313" key="4">
    <source>
        <dbReference type="Proteomes" id="UP000694866"/>
    </source>
</evidence>
<feature type="domain" description="TIL" evidence="3">
    <location>
        <begin position="31"/>
        <end position="82"/>
    </location>
</feature>
<organism evidence="4 5">
    <name type="scientific">Fopius arisanus</name>
    <dbReference type="NCBI Taxonomy" id="64838"/>
    <lineage>
        <taxon>Eukaryota</taxon>
        <taxon>Metazoa</taxon>
        <taxon>Ecdysozoa</taxon>
        <taxon>Arthropoda</taxon>
        <taxon>Hexapoda</taxon>
        <taxon>Insecta</taxon>
        <taxon>Pterygota</taxon>
        <taxon>Neoptera</taxon>
        <taxon>Endopterygota</taxon>
        <taxon>Hymenoptera</taxon>
        <taxon>Apocrita</taxon>
        <taxon>Ichneumonoidea</taxon>
        <taxon>Braconidae</taxon>
        <taxon>Opiinae</taxon>
        <taxon>Fopius</taxon>
    </lineage>
</organism>
<feature type="signal peptide" evidence="2">
    <location>
        <begin position="1"/>
        <end position="19"/>
    </location>
</feature>
<dbReference type="SUPFAM" id="SSF57567">
    <property type="entry name" value="Serine protease inhibitors"/>
    <property type="match status" value="1"/>
</dbReference>
<name>A0A9R1U049_9HYME</name>
<dbReference type="Proteomes" id="UP000694866">
    <property type="component" value="Unplaced"/>
</dbReference>
<evidence type="ECO:0000313" key="5">
    <source>
        <dbReference type="RefSeq" id="XP_011302446.1"/>
    </source>
</evidence>
<dbReference type="KEGG" id="fas:105266188"/>
<dbReference type="InterPro" id="IPR002919">
    <property type="entry name" value="TIL_dom"/>
</dbReference>
<keyword evidence="4" id="KW-1185">Reference proteome</keyword>
<reference evidence="5" key="1">
    <citation type="submission" date="2025-08" db="UniProtKB">
        <authorList>
            <consortium name="RefSeq"/>
        </authorList>
    </citation>
    <scope>IDENTIFICATION</scope>
    <source>
        <strain evidence="5">USDA-PBARC FA_bdor</strain>
        <tissue evidence="5">Whole organism</tissue>
    </source>
</reference>
<keyword evidence="2" id="KW-0732">Signal</keyword>
<proteinExistence type="inferred from homology"/>
<dbReference type="Pfam" id="PF01826">
    <property type="entry name" value="TIL"/>
    <property type="match status" value="1"/>
</dbReference>
<gene>
    <name evidence="5" type="primary">LOC105266188</name>
</gene>
<accession>A0A9R1U049</accession>
<dbReference type="RefSeq" id="XP_011302446.1">
    <property type="nucleotide sequence ID" value="XM_011304144.1"/>
</dbReference>
<dbReference type="Gene3D" id="2.10.25.10">
    <property type="entry name" value="Laminin"/>
    <property type="match status" value="1"/>
</dbReference>
<dbReference type="GeneID" id="105266188"/>
<dbReference type="OrthoDB" id="6236007at2759"/>
<evidence type="ECO:0000256" key="1">
    <source>
        <dbReference type="ARBA" id="ARBA00007611"/>
    </source>
</evidence>
<comment type="similarity">
    <text evidence="1">Belongs to the serine protease inhibitor-like (TIL domain-containing) family.</text>
</comment>
<evidence type="ECO:0000259" key="3">
    <source>
        <dbReference type="Pfam" id="PF01826"/>
    </source>
</evidence>
<feature type="chain" id="PRO_5040432868" evidence="2">
    <location>
        <begin position="20"/>
        <end position="98"/>
    </location>
</feature>
<evidence type="ECO:0000256" key="2">
    <source>
        <dbReference type="SAM" id="SignalP"/>
    </source>
</evidence>
<dbReference type="AlphaFoldDB" id="A0A9R1U049"/>
<dbReference type="CDD" id="cd19941">
    <property type="entry name" value="TIL"/>
    <property type="match status" value="1"/>
</dbReference>